<reference evidence="1" key="1">
    <citation type="journal article" date="2012" name="Nature">
        <title>The oyster genome reveals stress adaptation and complexity of shell formation.</title>
        <authorList>
            <person name="Zhang G."/>
            <person name="Fang X."/>
            <person name="Guo X."/>
            <person name="Li L."/>
            <person name="Luo R."/>
            <person name="Xu F."/>
            <person name="Yang P."/>
            <person name="Zhang L."/>
            <person name="Wang X."/>
            <person name="Qi H."/>
            <person name="Xiong Z."/>
            <person name="Que H."/>
            <person name="Xie Y."/>
            <person name="Holland P.W."/>
            <person name="Paps J."/>
            <person name="Zhu Y."/>
            <person name="Wu F."/>
            <person name="Chen Y."/>
            <person name="Wang J."/>
            <person name="Peng C."/>
            <person name="Meng J."/>
            <person name="Yang L."/>
            <person name="Liu J."/>
            <person name="Wen B."/>
            <person name="Zhang N."/>
            <person name="Huang Z."/>
            <person name="Zhu Q."/>
            <person name="Feng Y."/>
            <person name="Mount A."/>
            <person name="Hedgecock D."/>
            <person name="Xu Z."/>
            <person name="Liu Y."/>
            <person name="Domazet-Loso T."/>
            <person name="Du Y."/>
            <person name="Sun X."/>
            <person name="Zhang S."/>
            <person name="Liu B."/>
            <person name="Cheng P."/>
            <person name="Jiang X."/>
            <person name="Li J."/>
            <person name="Fan D."/>
            <person name="Wang W."/>
            <person name="Fu W."/>
            <person name="Wang T."/>
            <person name="Wang B."/>
            <person name="Zhang J."/>
            <person name="Peng Z."/>
            <person name="Li Y."/>
            <person name="Li N."/>
            <person name="Wang J."/>
            <person name="Chen M."/>
            <person name="He Y."/>
            <person name="Tan F."/>
            <person name="Song X."/>
            <person name="Zheng Q."/>
            <person name="Huang R."/>
            <person name="Yang H."/>
            <person name="Du X."/>
            <person name="Chen L."/>
            <person name="Yang M."/>
            <person name="Gaffney P.M."/>
            <person name="Wang S."/>
            <person name="Luo L."/>
            <person name="She Z."/>
            <person name="Ming Y."/>
            <person name="Huang W."/>
            <person name="Zhang S."/>
            <person name="Huang B."/>
            <person name="Zhang Y."/>
            <person name="Qu T."/>
            <person name="Ni P."/>
            <person name="Miao G."/>
            <person name="Wang J."/>
            <person name="Wang Q."/>
            <person name="Steinberg C.E."/>
            <person name="Wang H."/>
            <person name="Li N."/>
            <person name="Qian L."/>
            <person name="Zhang G."/>
            <person name="Li Y."/>
            <person name="Yang H."/>
            <person name="Liu X."/>
            <person name="Wang J."/>
            <person name="Yin Y."/>
            <person name="Wang J."/>
        </authorList>
    </citation>
    <scope>NUCLEOTIDE SEQUENCE [LARGE SCALE GENOMIC DNA]</scope>
    <source>
        <strain evidence="1">05x7-T-G4-1.051#20</strain>
    </source>
</reference>
<proteinExistence type="predicted"/>
<dbReference type="Pfam" id="PF22633">
    <property type="entry name" value="F5_F8_type_C_2"/>
    <property type="match status" value="1"/>
</dbReference>
<protein>
    <submittedName>
        <fullName evidence="1">Uncharacterized protein</fullName>
    </submittedName>
</protein>
<dbReference type="EMBL" id="JH819179">
    <property type="protein sequence ID" value="EKC21111.1"/>
    <property type="molecule type" value="Genomic_DNA"/>
</dbReference>
<evidence type="ECO:0000313" key="1">
    <source>
        <dbReference type="EMBL" id="EKC21111.1"/>
    </source>
</evidence>
<accession>K1QHP2</accession>
<dbReference type="Gene3D" id="2.60.120.260">
    <property type="entry name" value="Galactose-binding domain-like"/>
    <property type="match status" value="1"/>
</dbReference>
<dbReference type="AlphaFoldDB" id="K1QHP2"/>
<dbReference type="SUPFAM" id="SSF49785">
    <property type="entry name" value="Galactose-binding domain-like"/>
    <property type="match status" value="1"/>
</dbReference>
<dbReference type="InterPro" id="IPR008979">
    <property type="entry name" value="Galactose-bd-like_sf"/>
</dbReference>
<name>K1QHP2_MAGGI</name>
<gene>
    <name evidence="1" type="ORF">CGI_10004613</name>
</gene>
<organism evidence="1">
    <name type="scientific">Magallana gigas</name>
    <name type="common">Pacific oyster</name>
    <name type="synonym">Crassostrea gigas</name>
    <dbReference type="NCBI Taxonomy" id="29159"/>
    <lineage>
        <taxon>Eukaryota</taxon>
        <taxon>Metazoa</taxon>
        <taxon>Spiralia</taxon>
        <taxon>Lophotrochozoa</taxon>
        <taxon>Mollusca</taxon>
        <taxon>Bivalvia</taxon>
        <taxon>Autobranchia</taxon>
        <taxon>Pteriomorphia</taxon>
        <taxon>Ostreida</taxon>
        <taxon>Ostreoidea</taxon>
        <taxon>Ostreidae</taxon>
        <taxon>Magallana</taxon>
    </lineage>
</organism>
<sequence>MTFAVAPGHWMKTNDLSANKNAQQYRTDISCPMCVATKAVDGDIKTCTRGESVGTLSPEKSTWWYVDLGGRYNVYNIRIQFKDYGEMYNSMKQNC</sequence>
<dbReference type="HOGENOM" id="CLU_2374781_0_0_1"/>
<dbReference type="InParanoid" id="K1QHP2"/>